<accession>A0AAV4APW1</accession>
<gene>
    <name evidence="2" type="ORF">PoB_003535800</name>
</gene>
<reference evidence="2 3" key="1">
    <citation type="journal article" date="2021" name="Elife">
        <title>Chloroplast acquisition without the gene transfer in kleptoplastic sea slugs, Plakobranchus ocellatus.</title>
        <authorList>
            <person name="Maeda T."/>
            <person name="Takahashi S."/>
            <person name="Yoshida T."/>
            <person name="Shimamura S."/>
            <person name="Takaki Y."/>
            <person name="Nagai Y."/>
            <person name="Toyoda A."/>
            <person name="Suzuki Y."/>
            <person name="Arimoto A."/>
            <person name="Ishii H."/>
            <person name="Satoh N."/>
            <person name="Nishiyama T."/>
            <person name="Hasebe M."/>
            <person name="Maruyama T."/>
            <person name="Minagawa J."/>
            <person name="Obokata J."/>
            <person name="Shigenobu S."/>
        </authorList>
    </citation>
    <scope>NUCLEOTIDE SEQUENCE [LARGE SCALE GENOMIC DNA]</scope>
</reference>
<keyword evidence="3" id="KW-1185">Reference proteome</keyword>
<name>A0AAV4APW1_9GAST</name>
<organism evidence="2 3">
    <name type="scientific">Plakobranchus ocellatus</name>
    <dbReference type="NCBI Taxonomy" id="259542"/>
    <lineage>
        <taxon>Eukaryota</taxon>
        <taxon>Metazoa</taxon>
        <taxon>Spiralia</taxon>
        <taxon>Lophotrochozoa</taxon>
        <taxon>Mollusca</taxon>
        <taxon>Gastropoda</taxon>
        <taxon>Heterobranchia</taxon>
        <taxon>Euthyneura</taxon>
        <taxon>Panpulmonata</taxon>
        <taxon>Sacoglossa</taxon>
        <taxon>Placobranchoidea</taxon>
        <taxon>Plakobranchidae</taxon>
        <taxon>Plakobranchus</taxon>
    </lineage>
</organism>
<protein>
    <submittedName>
        <fullName evidence="2">Uncharacterized protein</fullName>
    </submittedName>
</protein>
<evidence type="ECO:0000313" key="2">
    <source>
        <dbReference type="EMBL" id="GFO08853.1"/>
    </source>
</evidence>
<evidence type="ECO:0000256" key="1">
    <source>
        <dbReference type="SAM" id="SignalP"/>
    </source>
</evidence>
<dbReference type="Proteomes" id="UP000735302">
    <property type="component" value="Unassembled WGS sequence"/>
</dbReference>
<sequence>MIGTTLVVLQLFLGIITAQKPTPTVKPTVTIVKNTSSFLCSEHFLVVGEDFVTFELRLSGNNSNYTLDIFDGPRFRLHHLVTEKGQTTVTANQLHLFCYGGIGIDQVIGDGNMYEFHSK</sequence>
<proteinExistence type="predicted"/>
<feature type="chain" id="PRO_5043797481" evidence="1">
    <location>
        <begin position="19"/>
        <end position="119"/>
    </location>
</feature>
<evidence type="ECO:0000313" key="3">
    <source>
        <dbReference type="Proteomes" id="UP000735302"/>
    </source>
</evidence>
<comment type="caution">
    <text evidence="2">The sequence shown here is derived from an EMBL/GenBank/DDBJ whole genome shotgun (WGS) entry which is preliminary data.</text>
</comment>
<keyword evidence="1" id="KW-0732">Signal</keyword>
<feature type="signal peptide" evidence="1">
    <location>
        <begin position="1"/>
        <end position="18"/>
    </location>
</feature>
<dbReference type="AlphaFoldDB" id="A0AAV4APW1"/>
<dbReference type="EMBL" id="BLXT01004001">
    <property type="protein sequence ID" value="GFO08853.1"/>
    <property type="molecule type" value="Genomic_DNA"/>
</dbReference>